<feature type="region of interest" description="Disordered" evidence="1">
    <location>
        <begin position="253"/>
        <end position="306"/>
    </location>
</feature>
<reference evidence="3 4" key="1">
    <citation type="submission" date="2019-01" db="EMBL/GenBank/DDBJ databases">
        <title>Lacunisphaera sp. strain TWA-58.</title>
        <authorList>
            <person name="Chen W.-M."/>
        </authorList>
    </citation>
    <scope>NUCLEOTIDE SEQUENCE [LARGE SCALE GENOMIC DNA]</scope>
    <source>
        <strain evidence="3 4">TWA-58</strain>
    </source>
</reference>
<sequence length="306" mass="32643">MKTFPTRSSCSLLLCALLCAPFAHAQRQAPALKGPTSKLYLAETKGPTEIMNGDKIYRARQATAFDAPGTVIVTKEEAHNALVYSNGTGLFVDQLTRVEISRFQQEPFKPDYLQQLASRYEPSVSQSNVNLPYGVIGICTSQLISGSSMLYSTPHATVNIRGGKVVIESTPEGTTVDLLEGDLTVRSGDKDVGGQILRPGERAFIPASSGGQPVVITVQPIPREAMPIDDRRVEMACNARKSVTFDIIARRAEEGLDRPGDDPAGGDSGDEAAGAQADNQEIVANPTVPGNPPNQIVVSPDRLPGT</sequence>
<organism evidence="3 4">
    <name type="scientific">Oleiharenicola lentus</name>
    <dbReference type="NCBI Taxonomy" id="2508720"/>
    <lineage>
        <taxon>Bacteria</taxon>
        <taxon>Pseudomonadati</taxon>
        <taxon>Verrucomicrobiota</taxon>
        <taxon>Opitutia</taxon>
        <taxon>Opitutales</taxon>
        <taxon>Opitutaceae</taxon>
        <taxon>Oleiharenicola</taxon>
    </lineage>
</organism>
<name>A0A4Q1C9X6_9BACT</name>
<comment type="caution">
    <text evidence="3">The sequence shown here is derived from an EMBL/GenBank/DDBJ whole genome shotgun (WGS) entry which is preliminary data.</text>
</comment>
<evidence type="ECO:0000313" key="4">
    <source>
        <dbReference type="Proteomes" id="UP000290218"/>
    </source>
</evidence>
<protein>
    <recommendedName>
        <fullName evidence="5">FecR protein domain-containing protein</fullName>
    </recommendedName>
</protein>
<evidence type="ECO:0000313" key="3">
    <source>
        <dbReference type="EMBL" id="RXK55676.1"/>
    </source>
</evidence>
<evidence type="ECO:0008006" key="5">
    <source>
        <dbReference type="Google" id="ProtNLM"/>
    </source>
</evidence>
<feature type="chain" id="PRO_5020604682" description="FecR protein domain-containing protein" evidence="2">
    <location>
        <begin position="26"/>
        <end position="306"/>
    </location>
</feature>
<evidence type="ECO:0000256" key="2">
    <source>
        <dbReference type="SAM" id="SignalP"/>
    </source>
</evidence>
<dbReference type="RefSeq" id="WP_129047041.1">
    <property type="nucleotide sequence ID" value="NZ_SDHX01000001.1"/>
</dbReference>
<gene>
    <name evidence="3" type="ORF">ESB00_07275</name>
</gene>
<dbReference type="AlphaFoldDB" id="A0A4Q1C9X6"/>
<dbReference type="EMBL" id="SDHX01000001">
    <property type="protein sequence ID" value="RXK55676.1"/>
    <property type="molecule type" value="Genomic_DNA"/>
</dbReference>
<dbReference type="OrthoDB" id="191412at2"/>
<keyword evidence="2" id="KW-0732">Signal</keyword>
<proteinExistence type="predicted"/>
<feature type="signal peptide" evidence="2">
    <location>
        <begin position="1"/>
        <end position="25"/>
    </location>
</feature>
<accession>A0A4Q1C9X6</accession>
<evidence type="ECO:0000256" key="1">
    <source>
        <dbReference type="SAM" id="MobiDB-lite"/>
    </source>
</evidence>
<dbReference type="Proteomes" id="UP000290218">
    <property type="component" value="Unassembled WGS sequence"/>
</dbReference>
<keyword evidence="4" id="KW-1185">Reference proteome</keyword>